<accession>A0A4Z2I480</accession>
<gene>
    <name evidence="2" type="ORF">EYF80_016908</name>
</gene>
<sequence>MAYESEGEAGPASSKEVRVESSALQPQQRSLRSFPASYPTIVRSPTLAGDGCKLPQKCYAAIAHNSIGANSSISRCAG</sequence>
<organism evidence="2 3">
    <name type="scientific">Liparis tanakae</name>
    <name type="common">Tanaka's snailfish</name>
    <dbReference type="NCBI Taxonomy" id="230148"/>
    <lineage>
        <taxon>Eukaryota</taxon>
        <taxon>Metazoa</taxon>
        <taxon>Chordata</taxon>
        <taxon>Craniata</taxon>
        <taxon>Vertebrata</taxon>
        <taxon>Euteleostomi</taxon>
        <taxon>Actinopterygii</taxon>
        <taxon>Neopterygii</taxon>
        <taxon>Teleostei</taxon>
        <taxon>Neoteleostei</taxon>
        <taxon>Acanthomorphata</taxon>
        <taxon>Eupercaria</taxon>
        <taxon>Perciformes</taxon>
        <taxon>Cottioidei</taxon>
        <taxon>Cottales</taxon>
        <taxon>Liparidae</taxon>
        <taxon>Liparis</taxon>
    </lineage>
</organism>
<dbReference type="EMBL" id="SRLO01000132">
    <property type="protein sequence ID" value="TNN72797.1"/>
    <property type="molecule type" value="Genomic_DNA"/>
</dbReference>
<dbReference type="Proteomes" id="UP000314294">
    <property type="component" value="Unassembled WGS sequence"/>
</dbReference>
<dbReference type="AlphaFoldDB" id="A0A4Z2I480"/>
<evidence type="ECO:0000313" key="2">
    <source>
        <dbReference type="EMBL" id="TNN72797.1"/>
    </source>
</evidence>
<evidence type="ECO:0000256" key="1">
    <source>
        <dbReference type="SAM" id="MobiDB-lite"/>
    </source>
</evidence>
<feature type="region of interest" description="Disordered" evidence="1">
    <location>
        <begin position="1"/>
        <end position="31"/>
    </location>
</feature>
<proteinExistence type="predicted"/>
<protein>
    <submittedName>
        <fullName evidence="2">Uncharacterized protein</fullName>
    </submittedName>
</protein>
<comment type="caution">
    <text evidence="2">The sequence shown here is derived from an EMBL/GenBank/DDBJ whole genome shotgun (WGS) entry which is preliminary data.</text>
</comment>
<name>A0A4Z2I480_9TELE</name>
<evidence type="ECO:0000313" key="3">
    <source>
        <dbReference type="Proteomes" id="UP000314294"/>
    </source>
</evidence>
<feature type="compositionally biased region" description="Polar residues" evidence="1">
    <location>
        <begin position="22"/>
        <end position="31"/>
    </location>
</feature>
<keyword evidence="3" id="KW-1185">Reference proteome</keyword>
<reference evidence="2 3" key="1">
    <citation type="submission" date="2019-03" db="EMBL/GenBank/DDBJ databases">
        <title>First draft genome of Liparis tanakae, snailfish: a comprehensive survey of snailfish specific genes.</title>
        <authorList>
            <person name="Kim W."/>
            <person name="Song I."/>
            <person name="Jeong J.-H."/>
            <person name="Kim D."/>
            <person name="Kim S."/>
            <person name="Ryu S."/>
            <person name="Song J.Y."/>
            <person name="Lee S.K."/>
        </authorList>
    </citation>
    <scope>NUCLEOTIDE SEQUENCE [LARGE SCALE GENOMIC DNA]</scope>
    <source>
        <tissue evidence="2">Muscle</tissue>
    </source>
</reference>